<protein>
    <recommendedName>
        <fullName evidence="3">D-isomer specific 2-hydroxyacid dehydrogenase NAD-binding domain-containing protein</fullName>
    </recommendedName>
</protein>
<evidence type="ECO:0000256" key="2">
    <source>
        <dbReference type="ARBA" id="ARBA00023027"/>
    </source>
</evidence>
<dbReference type="OrthoDB" id="298012at2759"/>
<keyword evidence="1" id="KW-0560">Oxidoreductase</keyword>
<dbReference type="PROSITE" id="PS00671">
    <property type="entry name" value="D_2_HYDROXYACID_DH_3"/>
    <property type="match status" value="1"/>
</dbReference>
<comment type="caution">
    <text evidence="4">The sequence shown here is derived from an EMBL/GenBank/DDBJ whole genome shotgun (WGS) entry which is preliminary data.</text>
</comment>
<proteinExistence type="predicted"/>
<evidence type="ECO:0000313" key="4">
    <source>
        <dbReference type="EMBL" id="KAJ4177010.1"/>
    </source>
</evidence>
<sequence>MQPSPSVDFVLCTVSWEPQQVDILRRAFYPAEFVYCYKDDAQAIRAALSRAQVAILAGDIPPDMLSNAPHLVWVHCDHAGLNKSARPEVFDRGLVVTSSAGRSAPALAQHAFFFALSLAYKSRDLLARQAAHEWHQGREELRLGGALWGRRLGILGFGHTAKEMASLGRAFGMHVTVLRRKKAGGDMEVTAATVDTMLSVEAGDGIEGLLSCDVVMLAAGLTDQTHHIFGAEQFRQMKPSSIIINMGRGALIDEEALADALKGGQIAGAGLDVFEVEPLPKESPLWDLENVLITPHSTPGMPDRTARSVGVVCENIKRFKAQEPLLNTLDRSDVYTMGSSS</sequence>
<dbReference type="EMBL" id="JAOQAV010000136">
    <property type="protein sequence ID" value="KAJ4177010.1"/>
    <property type="molecule type" value="Genomic_DNA"/>
</dbReference>
<feature type="domain" description="D-isomer specific 2-hydroxyacid dehydrogenase NAD-binding" evidence="3">
    <location>
        <begin position="114"/>
        <end position="297"/>
    </location>
</feature>
<dbReference type="Pfam" id="PF02826">
    <property type="entry name" value="2-Hacid_dh_C"/>
    <property type="match status" value="1"/>
</dbReference>
<accession>A0A9W8QU30</accession>
<dbReference type="InterPro" id="IPR006140">
    <property type="entry name" value="D-isomer_DH_NAD-bd"/>
</dbReference>
<dbReference type="InterPro" id="IPR036291">
    <property type="entry name" value="NAD(P)-bd_dom_sf"/>
</dbReference>
<dbReference type="GO" id="GO:0051287">
    <property type="term" value="F:NAD binding"/>
    <property type="evidence" value="ECO:0007669"/>
    <property type="project" value="InterPro"/>
</dbReference>
<reference evidence="4" key="1">
    <citation type="submission" date="2022-09" db="EMBL/GenBank/DDBJ databases">
        <title>Fusarium specimens isolated from Avocado Roots.</title>
        <authorList>
            <person name="Stajich J."/>
            <person name="Roper C."/>
            <person name="Heimlech-Rivalta G."/>
        </authorList>
    </citation>
    <scope>NUCLEOTIDE SEQUENCE</scope>
    <source>
        <strain evidence="4">A02</strain>
    </source>
</reference>
<dbReference type="InterPro" id="IPR029753">
    <property type="entry name" value="D-isomer_DH_CS"/>
</dbReference>
<dbReference type="PANTHER" id="PTHR43333">
    <property type="entry name" value="2-HACID_DH_C DOMAIN-CONTAINING PROTEIN"/>
    <property type="match status" value="1"/>
</dbReference>
<dbReference type="CDD" id="cd05300">
    <property type="entry name" value="2-Hacid_dh_1"/>
    <property type="match status" value="1"/>
</dbReference>
<keyword evidence="5" id="KW-1185">Reference proteome</keyword>
<evidence type="ECO:0000259" key="3">
    <source>
        <dbReference type="Pfam" id="PF02826"/>
    </source>
</evidence>
<dbReference type="Gene3D" id="3.40.50.720">
    <property type="entry name" value="NAD(P)-binding Rossmann-like Domain"/>
    <property type="match status" value="2"/>
</dbReference>
<dbReference type="AlphaFoldDB" id="A0A9W8QU30"/>
<evidence type="ECO:0000313" key="5">
    <source>
        <dbReference type="Proteomes" id="UP001152087"/>
    </source>
</evidence>
<gene>
    <name evidence="4" type="ORF">NW755_014097</name>
</gene>
<name>A0A9W8QU30_9HYPO</name>
<keyword evidence="2" id="KW-0520">NAD</keyword>
<evidence type="ECO:0000256" key="1">
    <source>
        <dbReference type="ARBA" id="ARBA00023002"/>
    </source>
</evidence>
<dbReference type="SUPFAM" id="SSF51735">
    <property type="entry name" value="NAD(P)-binding Rossmann-fold domains"/>
    <property type="match status" value="1"/>
</dbReference>
<organism evidence="4 5">
    <name type="scientific">Fusarium falciforme</name>
    <dbReference type="NCBI Taxonomy" id="195108"/>
    <lineage>
        <taxon>Eukaryota</taxon>
        <taxon>Fungi</taxon>
        <taxon>Dikarya</taxon>
        <taxon>Ascomycota</taxon>
        <taxon>Pezizomycotina</taxon>
        <taxon>Sordariomycetes</taxon>
        <taxon>Hypocreomycetidae</taxon>
        <taxon>Hypocreales</taxon>
        <taxon>Nectriaceae</taxon>
        <taxon>Fusarium</taxon>
        <taxon>Fusarium solani species complex</taxon>
    </lineage>
</organism>
<dbReference type="PANTHER" id="PTHR43333:SF1">
    <property type="entry name" value="D-ISOMER SPECIFIC 2-HYDROXYACID DEHYDROGENASE NAD-BINDING DOMAIN-CONTAINING PROTEIN"/>
    <property type="match status" value="1"/>
</dbReference>
<dbReference type="Proteomes" id="UP001152087">
    <property type="component" value="Unassembled WGS sequence"/>
</dbReference>
<dbReference type="SUPFAM" id="SSF52283">
    <property type="entry name" value="Formate/glycerate dehydrogenase catalytic domain-like"/>
    <property type="match status" value="1"/>
</dbReference>
<dbReference type="GO" id="GO:0016491">
    <property type="term" value="F:oxidoreductase activity"/>
    <property type="evidence" value="ECO:0007669"/>
    <property type="project" value="UniProtKB-KW"/>
</dbReference>